<dbReference type="WBParaSite" id="jg22434">
    <property type="protein sequence ID" value="jg22434"/>
    <property type="gene ID" value="jg22434"/>
</dbReference>
<dbReference type="AlphaFoldDB" id="A0A915DRQ4"/>
<proteinExistence type="predicted"/>
<evidence type="ECO:0000256" key="3">
    <source>
        <dbReference type="ARBA" id="ARBA00023242"/>
    </source>
</evidence>
<dbReference type="GO" id="GO:0006355">
    <property type="term" value="P:regulation of DNA-templated transcription"/>
    <property type="evidence" value="ECO:0007669"/>
    <property type="project" value="InterPro"/>
</dbReference>
<dbReference type="GO" id="GO:0005634">
    <property type="term" value="C:nucleus"/>
    <property type="evidence" value="ECO:0007669"/>
    <property type="project" value="UniProtKB-SubCell"/>
</dbReference>
<dbReference type="InterPro" id="IPR004088">
    <property type="entry name" value="KH_dom_type_1"/>
</dbReference>
<dbReference type="PANTHER" id="PTHR10288">
    <property type="entry name" value="KH DOMAIN CONTAINING RNA BINDING PROTEIN"/>
    <property type="match status" value="1"/>
</dbReference>
<evidence type="ECO:0000313" key="8">
    <source>
        <dbReference type="WBParaSite" id="jg22434"/>
    </source>
</evidence>
<dbReference type="PROSITE" id="PS50084">
    <property type="entry name" value="KH_TYPE_1"/>
    <property type="match status" value="1"/>
</dbReference>
<keyword evidence="3" id="KW-0539">Nucleus</keyword>
<organism evidence="7 8">
    <name type="scientific">Ditylenchus dipsaci</name>
    <dbReference type="NCBI Taxonomy" id="166011"/>
    <lineage>
        <taxon>Eukaryota</taxon>
        <taxon>Metazoa</taxon>
        <taxon>Ecdysozoa</taxon>
        <taxon>Nematoda</taxon>
        <taxon>Chromadorea</taxon>
        <taxon>Rhabditida</taxon>
        <taxon>Tylenchina</taxon>
        <taxon>Tylenchomorpha</taxon>
        <taxon>Sphaerularioidea</taxon>
        <taxon>Anguinidae</taxon>
        <taxon>Anguininae</taxon>
        <taxon>Ditylenchus</taxon>
    </lineage>
</organism>
<dbReference type="Proteomes" id="UP000887574">
    <property type="component" value="Unplaced"/>
</dbReference>
<feature type="region of interest" description="Disordered" evidence="5">
    <location>
        <begin position="438"/>
        <end position="468"/>
    </location>
</feature>
<sequence length="536" mass="57399">MSSGISNLNIEDDLAKALQRAKQLAAVNTNSSNGQKRSISDDLNFQSAKRPNSGSNMAMANMGMVGQMMVWMLPLRPLKFLTMLSDLLLAEEVSKSPPFNSMHTPSPKHSIDKARQMIAEVLDRSRTGGMGGLVGGGNGQNGSATTSPWGNHQGLAGVNWSEMLLIQDNQQVSMGPKPLRITGFPDKVEQAKRVVEQLMNSEDGGGGGAGVPFNESNDAKWSEETGAKIQFKPDEDSSTPDRCAVIQGTPEQINRATQMISDLVTRSSQGGGAAEVFFMHVPANKTGLVIGKGGDTIKQICGETGAHVELSREPPPNANEKVFVIKGTLTRSTTSSISSASRWEISLQALLFLHSTALSQLVKSQQAIPMDHHQFGAGDQFGQAAQWAQNINPGGQDASQQQQVGFAAASAAQPSFGGAPAQHYQAVGGVVNVGQQMHHQQQAPQPVQQQQQHMHQQAQAVQQPAVQQQQVAAGGDAAAINPQTGQPDYSAQWAQYYRTMGMHEQAALIESQMKQQQQPQNAGVGQARPQQVFYNP</sequence>
<keyword evidence="7" id="KW-1185">Reference proteome</keyword>
<evidence type="ECO:0000256" key="5">
    <source>
        <dbReference type="SAM" id="MobiDB-lite"/>
    </source>
</evidence>
<feature type="compositionally biased region" description="Polar residues" evidence="5">
    <location>
        <begin position="27"/>
        <end position="54"/>
    </location>
</feature>
<dbReference type="InterPro" id="IPR015096">
    <property type="entry name" value="FUBP_C"/>
</dbReference>
<evidence type="ECO:0000256" key="2">
    <source>
        <dbReference type="ARBA" id="ARBA00022737"/>
    </source>
</evidence>
<dbReference type="Gene3D" id="3.30.1370.10">
    <property type="entry name" value="K Homology domain, type 1"/>
    <property type="match status" value="2"/>
</dbReference>
<keyword evidence="4" id="KW-0694">RNA-binding</keyword>
<dbReference type="SMART" id="SM00322">
    <property type="entry name" value="KH"/>
    <property type="match status" value="2"/>
</dbReference>
<accession>A0A915DRQ4</accession>
<protein>
    <submittedName>
        <fullName evidence="8">K Homology domain-containing protein</fullName>
    </submittedName>
</protein>
<dbReference type="Pfam" id="PF09005">
    <property type="entry name" value="FUBP_C"/>
    <property type="match status" value="1"/>
</dbReference>
<dbReference type="SUPFAM" id="SSF54791">
    <property type="entry name" value="Eukaryotic type KH-domain (KH-domain type I)"/>
    <property type="match status" value="2"/>
</dbReference>
<evidence type="ECO:0000256" key="4">
    <source>
        <dbReference type="PROSITE-ProRule" id="PRU00117"/>
    </source>
</evidence>
<evidence type="ECO:0000313" key="7">
    <source>
        <dbReference type="Proteomes" id="UP000887574"/>
    </source>
</evidence>
<comment type="subcellular location">
    <subcellularLocation>
        <location evidence="1">Nucleus</location>
    </subcellularLocation>
</comment>
<dbReference type="Pfam" id="PF00013">
    <property type="entry name" value="KH_1"/>
    <property type="match status" value="2"/>
</dbReference>
<feature type="domain" description="K Homology" evidence="6">
    <location>
        <begin position="182"/>
        <end position="265"/>
    </location>
</feature>
<name>A0A915DRQ4_9BILA</name>
<evidence type="ECO:0000256" key="1">
    <source>
        <dbReference type="ARBA" id="ARBA00004123"/>
    </source>
</evidence>
<evidence type="ECO:0000259" key="6">
    <source>
        <dbReference type="SMART" id="SM00322"/>
    </source>
</evidence>
<dbReference type="InterPro" id="IPR004087">
    <property type="entry name" value="KH_dom"/>
</dbReference>
<feature type="region of interest" description="Disordered" evidence="5">
    <location>
        <begin position="508"/>
        <end position="536"/>
    </location>
</feature>
<dbReference type="InterPro" id="IPR036612">
    <property type="entry name" value="KH_dom_type_1_sf"/>
</dbReference>
<feature type="region of interest" description="Disordered" evidence="5">
    <location>
        <begin position="26"/>
        <end position="54"/>
    </location>
</feature>
<feature type="domain" description="K Homology" evidence="6">
    <location>
        <begin position="273"/>
        <end position="349"/>
    </location>
</feature>
<keyword evidence="2" id="KW-0677">Repeat</keyword>
<reference evidence="8" key="1">
    <citation type="submission" date="2022-11" db="UniProtKB">
        <authorList>
            <consortium name="WormBaseParasite"/>
        </authorList>
    </citation>
    <scope>IDENTIFICATION</scope>
</reference>
<dbReference type="GO" id="GO:0003723">
    <property type="term" value="F:RNA binding"/>
    <property type="evidence" value="ECO:0007669"/>
    <property type="project" value="UniProtKB-UniRule"/>
</dbReference>